<accession>A0A4P9XI77</accession>
<evidence type="ECO:0000313" key="2">
    <source>
        <dbReference type="EMBL" id="RKP05386.1"/>
    </source>
</evidence>
<keyword evidence="1" id="KW-0812">Transmembrane</keyword>
<name>A0A4P9XI77_9FUNG</name>
<organism evidence="2 3">
    <name type="scientific">Thamnocephalis sphaerospora</name>
    <dbReference type="NCBI Taxonomy" id="78915"/>
    <lineage>
        <taxon>Eukaryota</taxon>
        <taxon>Fungi</taxon>
        <taxon>Fungi incertae sedis</taxon>
        <taxon>Zoopagomycota</taxon>
        <taxon>Zoopagomycotina</taxon>
        <taxon>Zoopagomycetes</taxon>
        <taxon>Zoopagales</taxon>
        <taxon>Sigmoideomycetaceae</taxon>
        <taxon>Thamnocephalis</taxon>
    </lineage>
</organism>
<sequence length="176" mass="19454">MQLRQHLALAGVRGPQAVMLSLFRCAGHPNPPPYTNVVALLRTGRREKRRHRLSLLLSLLSLLKHMLSMLGYGRHLGKRLTSLLWLLMLLLMHMMVGMMVVVGVRVSRRRSRTFLIHQHIVCHRGMTVACPTACAMAIGRAAEIKHLQPSGAVTLHGSHAATPVKAHLPNTGKPGE</sequence>
<evidence type="ECO:0000313" key="3">
    <source>
        <dbReference type="Proteomes" id="UP000271241"/>
    </source>
</evidence>
<feature type="transmembrane region" description="Helical" evidence="1">
    <location>
        <begin position="84"/>
        <end position="104"/>
    </location>
</feature>
<gene>
    <name evidence="2" type="ORF">THASP1DRAFT_26105</name>
</gene>
<keyword evidence="1" id="KW-0472">Membrane</keyword>
<dbReference type="Proteomes" id="UP000271241">
    <property type="component" value="Unassembled WGS sequence"/>
</dbReference>
<feature type="transmembrane region" description="Helical" evidence="1">
    <location>
        <begin position="53"/>
        <end position="72"/>
    </location>
</feature>
<evidence type="ECO:0000256" key="1">
    <source>
        <dbReference type="SAM" id="Phobius"/>
    </source>
</evidence>
<proteinExistence type="predicted"/>
<keyword evidence="3" id="KW-1185">Reference proteome</keyword>
<keyword evidence="1" id="KW-1133">Transmembrane helix</keyword>
<protein>
    <submittedName>
        <fullName evidence="2">Uncharacterized protein</fullName>
    </submittedName>
</protein>
<reference evidence="3" key="1">
    <citation type="journal article" date="2018" name="Nat. Microbiol.">
        <title>Leveraging single-cell genomics to expand the fungal tree of life.</title>
        <authorList>
            <person name="Ahrendt S.R."/>
            <person name="Quandt C.A."/>
            <person name="Ciobanu D."/>
            <person name="Clum A."/>
            <person name="Salamov A."/>
            <person name="Andreopoulos B."/>
            <person name="Cheng J.F."/>
            <person name="Woyke T."/>
            <person name="Pelin A."/>
            <person name="Henrissat B."/>
            <person name="Reynolds N.K."/>
            <person name="Benny G.L."/>
            <person name="Smith M.E."/>
            <person name="James T.Y."/>
            <person name="Grigoriev I.V."/>
        </authorList>
    </citation>
    <scope>NUCLEOTIDE SEQUENCE [LARGE SCALE GENOMIC DNA]</scope>
    <source>
        <strain evidence="3">RSA 1356</strain>
    </source>
</reference>
<dbReference type="EMBL" id="KZ993146">
    <property type="protein sequence ID" value="RKP05386.1"/>
    <property type="molecule type" value="Genomic_DNA"/>
</dbReference>
<dbReference type="AlphaFoldDB" id="A0A4P9XI77"/>